<evidence type="ECO:0000313" key="10">
    <source>
        <dbReference type="Proteomes" id="UP000030672"/>
    </source>
</evidence>
<dbReference type="InterPro" id="IPR003710">
    <property type="entry name" value="ApbA"/>
</dbReference>
<dbReference type="InterPro" id="IPR036291">
    <property type="entry name" value="NAD(P)-bd_dom_sf"/>
</dbReference>
<dbReference type="HOGENOM" id="CLU_031468_10_3_1"/>
<feature type="domain" description="Ketopantoate reductase N-terminal" evidence="7">
    <location>
        <begin position="42"/>
        <end position="222"/>
    </location>
</feature>
<dbReference type="InterPro" id="IPR008927">
    <property type="entry name" value="6-PGluconate_DH-like_C_sf"/>
</dbReference>
<dbReference type="GO" id="GO:0050661">
    <property type="term" value="F:NADP binding"/>
    <property type="evidence" value="ECO:0007669"/>
    <property type="project" value="TreeGrafter"/>
</dbReference>
<dbReference type="InterPro" id="IPR013332">
    <property type="entry name" value="KPR_N"/>
</dbReference>
<dbReference type="PANTHER" id="PTHR43765:SF2">
    <property type="entry name" value="2-DEHYDROPANTOATE 2-REDUCTASE"/>
    <property type="match status" value="1"/>
</dbReference>
<dbReference type="GO" id="GO:0008677">
    <property type="term" value="F:2-dehydropantoate 2-reductase activity"/>
    <property type="evidence" value="ECO:0007669"/>
    <property type="project" value="UniProtKB-EC"/>
</dbReference>
<dbReference type="InterPro" id="IPR013328">
    <property type="entry name" value="6PGD_dom2"/>
</dbReference>
<dbReference type="PANTHER" id="PTHR43765">
    <property type="entry name" value="2-DEHYDROPANTOATE 2-REDUCTASE-RELATED"/>
    <property type="match status" value="1"/>
</dbReference>
<evidence type="ECO:0000259" key="8">
    <source>
        <dbReference type="Pfam" id="PF08546"/>
    </source>
</evidence>
<evidence type="ECO:0000259" key="7">
    <source>
        <dbReference type="Pfam" id="PF02558"/>
    </source>
</evidence>
<dbReference type="Gene3D" id="1.10.1040.10">
    <property type="entry name" value="N-(1-d-carboxylethyl)-l-norvaline Dehydrogenase, domain 2"/>
    <property type="match status" value="1"/>
</dbReference>
<dbReference type="InterPro" id="IPR013752">
    <property type="entry name" value="KPA_reductase"/>
</dbReference>
<dbReference type="STRING" id="1043003.A0A074W224"/>
<protein>
    <recommendedName>
        <fullName evidence="2">2-dehydropantoate 2-reductase</fullName>
        <ecNumber evidence="2">1.1.1.169</ecNumber>
    </recommendedName>
    <alternativeName>
        <fullName evidence="5">Ketopantoate reductase</fullName>
    </alternativeName>
</protein>
<dbReference type="Gene3D" id="3.40.50.720">
    <property type="entry name" value="NAD(P)-binding Rossmann-like Domain"/>
    <property type="match status" value="1"/>
</dbReference>
<dbReference type="NCBIfam" id="TIGR00745">
    <property type="entry name" value="apbA_panE"/>
    <property type="match status" value="1"/>
</dbReference>
<dbReference type="RefSeq" id="XP_040883871.1">
    <property type="nucleotide sequence ID" value="XM_041027533.1"/>
</dbReference>
<evidence type="ECO:0000256" key="2">
    <source>
        <dbReference type="ARBA" id="ARBA00013014"/>
    </source>
</evidence>
<keyword evidence="10" id="KW-1185">Reference proteome</keyword>
<dbReference type="GO" id="GO:0005739">
    <property type="term" value="C:mitochondrion"/>
    <property type="evidence" value="ECO:0007669"/>
    <property type="project" value="TreeGrafter"/>
</dbReference>
<dbReference type="InterPro" id="IPR050838">
    <property type="entry name" value="Ketopantoate_reductase"/>
</dbReference>
<dbReference type="Pfam" id="PF02558">
    <property type="entry name" value="ApbA"/>
    <property type="match status" value="1"/>
</dbReference>
<evidence type="ECO:0000256" key="3">
    <source>
        <dbReference type="ARBA" id="ARBA00022857"/>
    </source>
</evidence>
<evidence type="ECO:0000256" key="6">
    <source>
        <dbReference type="SAM" id="MobiDB-lite"/>
    </source>
</evidence>
<reference evidence="9 10" key="1">
    <citation type="journal article" date="2014" name="BMC Genomics">
        <title>Genome sequencing of four Aureobasidium pullulans varieties: biotechnological potential, stress tolerance, and description of new species.</title>
        <authorList>
            <person name="Gostin Ar C."/>
            <person name="Ohm R.A."/>
            <person name="Kogej T."/>
            <person name="Sonjak S."/>
            <person name="Turk M."/>
            <person name="Zajc J."/>
            <person name="Zalar P."/>
            <person name="Grube M."/>
            <person name="Sun H."/>
            <person name="Han J."/>
            <person name="Sharma A."/>
            <person name="Chiniquy J."/>
            <person name="Ngan C.Y."/>
            <person name="Lipzen A."/>
            <person name="Barry K."/>
            <person name="Grigoriev I.V."/>
            <person name="Gunde-Cimerman N."/>
        </authorList>
    </citation>
    <scope>NUCLEOTIDE SEQUENCE [LARGE SCALE GENOMIC DNA]</scope>
    <source>
        <strain evidence="9 10">CBS 110374</strain>
    </source>
</reference>
<comment type="similarity">
    <text evidence="1">Belongs to the ketopantoate reductase family.</text>
</comment>
<name>A0A074W224_AURM1</name>
<dbReference type="GO" id="GO:0015940">
    <property type="term" value="P:pantothenate biosynthetic process"/>
    <property type="evidence" value="ECO:0007669"/>
    <property type="project" value="InterPro"/>
</dbReference>
<sequence length="419" mass="46503">MPLQPCTFLVRRSIIASSFLGRRTYTAASEQYARESGVPRRIHVYGVGNVGKLIAHSLRADSNPPPITLLFHRPRLLDQWNQSDQSIVLESDGHRVPRSGFDVDLAIPPRRSHGSRLDPHDHEPLDSTDQEPIDNLIVTAKAPATLSALDAVKHRLRPESTVCLLQNGMGIIDQLNEQIFPDPVTRPNFIQGVVTHGLNSPDRDNPFFAIHAAHGTIALAALPRTDIKDDPLASVPFAPTARYLLRTLTGSPVLAAVGFPPLEFMQQQLEKLAINAVINPLTVMLDAPNGSILYNFAITRTMRLLLAEISLVIRSLPESRGLPNVQDRFSPERLETLIVSIADKTGQNISSMLADVRAGRKTEVRYINGYIVKRGEEMGMQCVCNYMMMQLVEGKVNMIQRENLDQVPVVHEDLNARHS</sequence>
<dbReference type="GeneID" id="63920906"/>
<evidence type="ECO:0000313" key="9">
    <source>
        <dbReference type="EMBL" id="KEQ66848.1"/>
    </source>
</evidence>
<keyword evidence="4" id="KW-0560">Oxidoreductase</keyword>
<dbReference type="AlphaFoldDB" id="A0A074W224"/>
<dbReference type="Pfam" id="PF08546">
    <property type="entry name" value="ApbA_C"/>
    <property type="match status" value="1"/>
</dbReference>
<dbReference type="FunFam" id="1.10.1040.10:FF:000038">
    <property type="entry name" value="Probable 2-dehydropantoate 2-reductase"/>
    <property type="match status" value="1"/>
</dbReference>
<keyword evidence="3" id="KW-0521">NADP</keyword>
<dbReference type="EC" id="1.1.1.169" evidence="2"/>
<feature type="region of interest" description="Disordered" evidence="6">
    <location>
        <begin position="100"/>
        <end position="131"/>
    </location>
</feature>
<dbReference type="SUPFAM" id="SSF51735">
    <property type="entry name" value="NAD(P)-binding Rossmann-fold domains"/>
    <property type="match status" value="1"/>
</dbReference>
<organism evidence="9 10">
    <name type="scientific">Aureobasidium melanogenum (strain CBS 110374)</name>
    <name type="common">Aureobasidium pullulans var. melanogenum</name>
    <dbReference type="NCBI Taxonomy" id="1043003"/>
    <lineage>
        <taxon>Eukaryota</taxon>
        <taxon>Fungi</taxon>
        <taxon>Dikarya</taxon>
        <taxon>Ascomycota</taxon>
        <taxon>Pezizomycotina</taxon>
        <taxon>Dothideomycetes</taxon>
        <taxon>Dothideomycetidae</taxon>
        <taxon>Dothideales</taxon>
        <taxon>Saccotheciaceae</taxon>
        <taxon>Aureobasidium</taxon>
    </lineage>
</organism>
<evidence type="ECO:0000256" key="1">
    <source>
        <dbReference type="ARBA" id="ARBA00007870"/>
    </source>
</evidence>
<evidence type="ECO:0000256" key="4">
    <source>
        <dbReference type="ARBA" id="ARBA00023002"/>
    </source>
</evidence>
<gene>
    <name evidence="9" type="ORF">M437DRAFT_81323</name>
</gene>
<dbReference type="EMBL" id="KL584825">
    <property type="protein sequence ID" value="KEQ66848.1"/>
    <property type="molecule type" value="Genomic_DNA"/>
</dbReference>
<evidence type="ECO:0000256" key="5">
    <source>
        <dbReference type="ARBA" id="ARBA00032024"/>
    </source>
</evidence>
<accession>A0A074W224</accession>
<proteinExistence type="inferred from homology"/>
<dbReference type="Proteomes" id="UP000030672">
    <property type="component" value="Unassembled WGS sequence"/>
</dbReference>
<feature type="compositionally biased region" description="Basic and acidic residues" evidence="6">
    <location>
        <begin position="115"/>
        <end position="125"/>
    </location>
</feature>
<feature type="domain" description="Ketopantoate reductase C-terminal" evidence="8">
    <location>
        <begin position="264"/>
        <end position="395"/>
    </location>
</feature>
<dbReference type="SUPFAM" id="SSF48179">
    <property type="entry name" value="6-phosphogluconate dehydrogenase C-terminal domain-like"/>
    <property type="match status" value="1"/>
</dbReference>